<dbReference type="PROSITE" id="PS51257">
    <property type="entry name" value="PROKAR_LIPOPROTEIN"/>
    <property type="match status" value="1"/>
</dbReference>
<organism evidence="1 2">
    <name type="scientific">Pedobacter cryoconitis</name>
    <dbReference type="NCBI Taxonomy" id="188932"/>
    <lineage>
        <taxon>Bacteria</taxon>
        <taxon>Pseudomonadati</taxon>
        <taxon>Bacteroidota</taxon>
        <taxon>Sphingobacteriia</taxon>
        <taxon>Sphingobacteriales</taxon>
        <taxon>Sphingobacteriaceae</taxon>
        <taxon>Pedobacter</taxon>
    </lineage>
</organism>
<comment type="caution">
    <text evidence="1">The sequence shown here is derived from an EMBL/GenBank/DDBJ whole genome shotgun (WGS) entry which is preliminary data.</text>
</comment>
<accession>A0A7W9DJB1</accession>
<dbReference type="AlphaFoldDB" id="A0A7W9DJB1"/>
<dbReference type="Proteomes" id="UP000537718">
    <property type="component" value="Unassembled WGS sequence"/>
</dbReference>
<proteinExistence type="predicted"/>
<name>A0A7W9DJB1_9SPHI</name>
<dbReference type="EMBL" id="JACHCF010000004">
    <property type="protein sequence ID" value="MBB5621006.1"/>
    <property type="molecule type" value="Genomic_DNA"/>
</dbReference>
<gene>
    <name evidence="1" type="ORF">HDE69_002059</name>
</gene>
<protein>
    <recommendedName>
        <fullName evidence="3">DUF4249 domain-containing protein</fullName>
    </recommendedName>
</protein>
<evidence type="ECO:0000313" key="1">
    <source>
        <dbReference type="EMBL" id="MBB5621006.1"/>
    </source>
</evidence>
<reference evidence="1 2" key="1">
    <citation type="submission" date="2020-08" db="EMBL/GenBank/DDBJ databases">
        <title>Genomic Encyclopedia of Type Strains, Phase IV (KMG-V): Genome sequencing to study the core and pangenomes of soil and plant-associated prokaryotes.</title>
        <authorList>
            <person name="Whitman W."/>
        </authorList>
    </citation>
    <scope>NUCLEOTIDE SEQUENCE [LARGE SCALE GENOMIC DNA]</scope>
    <source>
        <strain evidence="1 2">MP7CTX6</strain>
    </source>
</reference>
<evidence type="ECO:0008006" key="3">
    <source>
        <dbReference type="Google" id="ProtNLM"/>
    </source>
</evidence>
<evidence type="ECO:0000313" key="2">
    <source>
        <dbReference type="Proteomes" id="UP000537718"/>
    </source>
</evidence>
<sequence length="288" mass="32429">MKTFNFLPIFATILLTSCEKKLTIDLASDADRPVLNVLMNENAPLKARFTLSGRLADGESFKDPENAETRLYENDVFKESLKPQTIDGKKYYVSTIGVLKDKKYSVTATAPGFNLVEGSDIIPDINTIEINNQAVIESNSDQYKFKFNFLLKNTSKEKQYYRFRILYEENNSGKTIKKAPFYIRPVNTSDIFGSGNSSKKEWFVEKAQPAGETIFYAFSTDDNPASKKRYIEVTLLTETSYKYLKSVAKAEDSRNSPFAEKVIIHSNIQNGLGIVGGLSAKEFPIPNP</sequence>
<dbReference type="RefSeq" id="WP_183867001.1">
    <property type="nucleotide sequence ID" value="NZ_JACHCF010000004.1"/>
</dbReference>